<dbReference type="Gene3D" id="2.40.50.140">
    <property type="entry name" value="Nucleic acid-binding proteins"/>
    <property type="match status" value="1"/>
</dbReference>
<organism evidence="1 2">
    <name type="scientific">Hyella patelloides LEGE 07179</name>
    <dbReference type="NCBI Taxonomy" id="945734"/>
    <lineage>
        <taxon>Bacteria</taxon>
        <taxon>Bacillati</taxon>
        <taxon>Cyanobacteriota</taxon>
        <taxon>Cyanophyceae</taxon>
        <taxon>Pleurocapsales</taxon>
        <taxon>Hyellaceae</taxon>
        <taxon>Hyella</taxon>
    </lineage>
</organism>
<sequence length="115" mass="12748">MPTAVFLTLTSTFTLFTTIPQTPITISNLRHTPETTTAGVVRSIVGNQFILDDGTGQLIVDSGFCRNLQNHLTVGEKVTVVGEYEDYDFDAFRIIRRDGEIIKSGKLQDSPPCER</sequence>
<dbReference type="InterPro" id="IPR012340">
    <property type="entry name" value="NA-bd_OB-fold"/>
</dbReference>
<dbReference type="AlphaFoldDB" id="A0A563VRJ8"/>
<reference evidence="1 2" key="1">
    <citation type="submission" date="2019-01" db="EMBL/GenBank/DDBJ databases">
        <authorList>
            <person name="Brito A."/>
        </authorList>
    </citation>
    <scope>NUCLEOTIDE SEQUENCE [LARGE SCALE GENOMIC DNA]</scope>
    <source>
        <strain evidence="1">1</strain>
    </source>
</reference>
<evidence type="ECO:0000313" key="2">
    <source>
        <dbReference type="Proteomes" id="UP000320055"/>
    </source>
</evidence>
<dbReference type="EMBL" id="CAACVJ010000155">
    <property type="protein sequence ID" value="VEP14080.1"/>
    <property type="molecule type" value="Genomic_DNA"/>
</dbReference>
<accession>A0A563VRJ8</accession>
<proteinExistence type="predicted"/>
<name>A0A563VRJ8_9CYAN</name>
<protein>
    <submittedName>
        <fullName evidence="1">DNA-binding protein</fullName>
    </submittedName>
</protein>
<gene>
    <name evidence="1" type="ORF">H1P_2380003</name>
</gene>
<evidence type="ECO:0000313" key="1">
    <source>
        <dbReference type="EMBL" id="VEP14080.1"/>
    </source>
</evidence>
<dbReference type="SUPFAM" id="SSF101756">
    <property type="entry name" value="Hypothetical protein YgiW"/>
    <property type="match status" value="1"/>
</dbReference>
<dbReference type="GO" id="GO:0003677">
    <property type="term" value="F:DNA binding"/>
    <property type="evidence" value="ECO:0007669"/>
    <property type="project" value="UniProtKB-KW"/>
</dbReference>
<dbReference type="OrthoDB" id="467760at2"/>
<dbReference type="RefSeq" id="WP_144872352.1">
    <property type="nucleotide sequence ID" value="NZ_LR213982.1"/>
</dbReference>
<keyword evidence="1" id="KW-0238">DNA-binding</keyword>
<keyword evidence="2" id="KW-1185">Reference proteome</keyword>
<dbReference type="Proteomes" id="UP000320055">
    <property type="component" value="Unassembled WGS sequence"/>
</dbReference>
<dbReference type="InterPro" id="IPR036700">
    <property type="entry name" value="BOBF_sf"/>
</dbReference>